<keyword evidence="2" id="KW-1185">Reference proteome</keyword>
<name>A0ABN7WY58_GIGMA</name>
<gene>
    <name evidence="1" type="ORF">GMARGA_LOCUS36491</name>
</gene>
<organism evidence="1 2">
    <name type="scientific">Gigaspora margarita</name>
    <dbReference type="NCBI Taxonomy" id="4874"/>
    <lineage>
        <taxon>Eukaryota</taxon>
        <taxon>Fungi</taxon>
        <taxon>Fungi incertae sedis</taxon>
        <taxon>Mucoromycota</taxon>
        <taxon>Glomeromycotina</taxon>
        <taxon>Glomeromycetes</taxon>
        <taxon>Diversisporales</taxon>
        <taxon>Gigasporaceae</taxon>
        <taxon>Gigaspora</taxon>
    </lineage>
</organism>
<proteinExistence type="predicted"/>
<comment type="caution">
    <text evidence="1">The sequence shown here is derived from an EMBL/GenBank/DDBJ whole genome shotgun (WGS) entry which is preliminary data.</text>
</comment>
<sequence>PKSASRITVITFNSTYNHALCSNTAIYAPKYQNILQDALDKIQFFTQYGNLLIGT</sequence>
<feature type="non-terminal residue" evidence="1">
    <location>
        <position position="1"/>
    </location>
</feature>
<reference evidence="1 2" key="1">
    <citation type="submission" date="2021-06" db="EMBL/GenBank/DDBJ databases">
        <authorList>
            <person name="Kallberg Y."/>
            <person name="Tangrot J."/>
            <person name="Rosling A."/>
        </authorList>
    </citation>
    <scope>NUCLEOTIDE SEQUENCE [LARGE SCALE GENOMIC DNA]</scope>
    <source>
        <strain evidence="1 2">120-4 pot B 10/14</strain>
    </source>
</reference>
<dbReference type="EMBL" id="CAJVQB010072107">
    <property type="protein sequence ID" value="CAG8843340.1"/>
    <property type="molecule type" value="Genomic_DNA"/>
</dbReference>
<accession>A0ABN7WY58</accession>
<evidence type="ECO:0000313" key="1">
    <source>
        <dbReference type="EMBL" id="CAG8843340.1"/>
    </source>
</evidence>
<dbReference type="Proteomes" id="UP000789901">
    <property type="component" value="Unassembled WGS sequence"/>
</dbReference>
<protein>
    <submittedName>
        <fullName evidence="1">40932_t:CDS:1</fullName>
    </submittedName>
</protein>
<evidence type="ECO:0000313" key="2">
    <source>
        <dbReference type="Proteomes" id="UP000789901"/>
    </source>
</evidence>